<evidence type="ECO:0000256" key="1">
    <source>
        <dbReference type="SAM" id="MobiDB-lite"/>
    </source>
</evidence>
<keyword evidence="2" id="KW-1185">Reference proteome</keyword>
<dbReference type="Proteomes" id="UP000192223">
    <property type="component" value="Unplaced"/>
</dbReference>
<name>A0A7F5RGY3_AGRPL</name>
<sequence>IFTNRLNTISIIFGFRKSIEESEKVEVNNASCETSSNKLKNDSNSNNSKAGIRRLSKSRTLSDVETRKNSHRRQSSSSSMKNSSKAQQETVALNPCLCNQKRSSKDQEKITG</sequence>
<dbReference type="GeneID" id="108743562"/>
<evidence type="ECO:0000313" key="2">
    <source>
        <dbReference type="Proteomes" id="UP000192223"/>
    </source>
</evidence>
<feature type="region of interest" description="Disordered" evidence="1">
    <location>
        <begin position="27"/>
        <end position="112"/>
    </location>
</feature>
<feature type="non-terminal residue" evidence="3">
    <location>
        <position position="1"/>
    </location>
</feature>
<organism evidence="2 3">
    <name type="scientific">Agrilus planipennis</name>
    <name type="common">Emerald ash borer</name>
    <name type="synonym">Agrilus marcopoli</name>
    <dbReference type="NCBI Taxonomy" id="224129"/>
    <lineage>
        <taxon>Eukaryota</taxon>
        <taxon>Metazoa</taxon>
        <taxon>Ecdysozoa</taxon>
        <taxon>Arthropoda</taxon>
        <taxon>Hexapoda</taxon>
        <taxon>Insecta</taxon>
        <taxon>Pterygota</taxon>
        <taxon>Neoptera</taxon>
        <taxon>Endopterygota</taxon>
        <taxon>Coleoptera</taxon>
        <taxon>Polyphaga</taxon>
        <taxon>Elateriformia</taxon>
        <taxon>Buprestoidea</taxon>
        <taxon>Buprestidae</taxon>
        <taxon>Agrilinae</taxon>
        <taxon>Agrilus</taxon>
    </lineage>
</organism>
<dbReference type="AlphaFoldDB" id="A0A7F5RGY3"/>
<gene>
    <name evidence="3" type="primary">LOC108743562</name>
</gene>
<feature type="compositionally biased region" description="Basic and acidic residues" evidence="1">
    <location>
        <begin position="103"/>
        <end position="112"/>
    </location>
</feature>
<dbReference type="KEGG" id="apln:108743562"/>
<evidence type="ECO:0000313" key="3">
    <source>
        <dbReference type="RefSeq" id="XP_025835256.1"/>
    </source>
</evidence>
<dbReference type="InParanoid" id="A0A7F5RGY3"/>
<feature type="compositionally biased region" description="Low complexity" evidence="1">
    <location>
        <begin position="75"/>
        <end position="88"/>
    </location>
</feature>
<dbReference type="RefSeq" id="XP_025835256.1">
    <property type="nucleotide sequence ID" value="XM_025979471.1"/>
</dbReference>
<reference evidence="3" key="1">
    <citation type="submission" date="2025-08" db="UniProtKB">
        <authorList>
            <consortium name="RefSeq"/>
        </authorList>
    </citation>
    <scope>IDENTIFICATION</scope>
    <source>
        <tissue evidence="3">Entire body</tissue>
    </source>
</reference>
<protein>
    <submittedName>
        <fullName evidence="3">Uncharacterized protein LOC108743562</fullName>
    </submittedName>
</protein>
<accession>A0A7F5RGY3</accession>
<proteinExistence type="predicted"/>
<feature type="compositionally biased region" description="Low complexity" evidence="1">
    <location>
        <begin position="35"/>
        <end position="49"/>
    </location>
</feature>